<organism evidence="1 2">
    <name type="scientific">Microscilla marina ATCC 23134</name>
    <dbReference type="NCBI Taxonomy" id="313606"/>
    <lineage>
        <taxon>Bacteria</taxon>
        <taxon>Pseudomonadati</taxon>
        <taxon>Bacteroidota</taxon>
        <taxon>Cytophagia</taxon>
        <taxon>Cytophagales</taxon>
        <taxon>Microscillaceae</taxon>
        <taxon>Microscilla</taxon>
    </lineage>
</organism>
<reference evidence="1 2" key="1">
    <citation type="submission" date="2007-01" db="EMBL/GenBank/DDBJ databases">
        <authorList>
            <person name="Haygood M."/>
            <person name="Podell S."/>
            <person name="Anderson C."/>
            <person name="Hopkinson B."/>
            <person name="Roe K."/>
            <person name="Barbeau K."/>
            <person name="Gaasterland T."/>
            <person name="Ferriera S."/>
            <person name="Johnson J."/>
            <person name="Kravitz S."/>
            <person name="Beeson K."/>
            <person name="Sutton G."/>
            <person name="Rogers Y.-H."/>
            <person name="Friedman R."/>
            <person name="Frazier M."/>
            <person name="Venter J.C."/>
        </authorList>
    </citation>
    <scope>NUCLEOTIDE SEQUENCE [LARGE SCALE GENOMIC DNA]</scope>
    <source>
        <strain evidence="1 2">ATCC 23134</strain>
    </source>
</reference>
<protein>
    <submittedName>
        <fullName evidence="1">Uncharacterized protein</fullName>
    </submittedName>
</protein>
<comment type="caution">
    <text evidence="1">The sequence shown here is derived from an EMBL/GenBank/DDBJ whole genome shotgun (WGS) entry which is preliminary data.</text>
</comment>
<gene>
    <name evidence="1" type="ORF">M23134_02554</name>
</gene>
<name>A1ZTX0_MICM2</name>
<dbReference type="Proteomes" id="UP000004095">
    <property type="component" value="Unassembled WGS sequence"/>
</dbReference>
<dbReference type="EMBL" id="AAWS01000037">
    <property type="protein sequence ID" value="EAY26222.1"/>
    <property type="molecule type" value="Genomic_DNA"/>
</dbReference>
<accession>A1ZTX0</accession>
<evidence type="ECO:0000313" key="2">
    <source>
        <dbReference type="Proteomes" id="UP000004095"/>
    </source>
</evidence>
<sequence>MYARKLFRGLVTLSEFSGTLNRGLLDIDGYLYKNLPFYPFHRLTY</sequence>
<proteinExistence type="predicted"/>
<evidence type="ECO:0000313" key="1">
    <source>
        <dbReference type="EMBL" id="EAY26222.1"/>
    </source>
</evidence>
<dbReference type="AlphaFoldDB" id="A1ZTX0"/>
<keyword evidence="2" id="KW-1185">Reference proteome</keyword>